<dbReference type="Proteomes" id="UP000751190">
    <property type="component" value="Unassembled WGS sequence"/>
</dbReference>
<name>A0A8J5XEX9_DIALT</name>
<feature type="region of interest" description="Disordered" evidence="7">
    <location>
        <begin position="952"/>
        <end position="982"/>
    </location>
</feature>
<keyword evidence="1 5" id="KW-0677">Repeat</keyword>
<dbReference type="FunFam" id="3.40.50.300:FF:000010">
    <property type="entry name" value="Chaperone clpB 1, putative"/>
    <property type="match status" value="1"/>
</dbReference>
<evidence type="ECO:0000256" key="1">
    <source>
        <dbReference type="ARBA" id="ARBA00022737"/>
    </source>
</evidence>
<dbReference type="CDD" id="cd19499">
    <property type="entry name" value="RecA-like_ClpB_Hsp104-like"/>
    <property type="match status" value="1"/>
</dbReference>
<dbReference type="Gene3D" id="1.10.8.60">
    <property type="match status" value="1"/>
</dbReference>
<keyword evidence="8" id="KW-0732">Signal</keyword>
<dbReference type="GO" id="GO:0005524">
    <property type="term" value="F:ATP binding"/>
    <property type="evidence" value="ECO:0007669"/>
    <property type="project" value="UniProtKB-KW"/>
</dbReference>
<dbReference type="Pfam" id="PF02861">
    <property type="entry name" value="Clp_N"/>
    <property type="match status" value="1"/>
</dbReference>
<dbReference type="EMBL" id="JAGTXO010000019">
    <property type="protein sequence ID" value="KAG8462688.1"/>
    <property type="molecule type" value="Genomic_DNA"/>
</dbReference>
<evidence type="ECO:0000313" key="11">
    <source>
        <dbReference type="Proteomes" id="UP000751190"/>
    </source>
</evidence>
<evidence type="ECO:0000256" key="8">
    <source>
        <dbReference type="SAM" id="SignalP"/>
    </source>
</evidence>
<evidence type="ECO:0000256" key="7">
    <source>
        <dbReference type="SAM" id="MobiDB-lite"/>
    </source>
</evidence>
<evidence type="ECO:0000256" key="5">
    <source>
        <dbReference type="PROSITE-ProRule" id="PRU01251"/>
    </source>
</evidence>
<dbReference type="GO" id="GO:0016887">
    <property type="term" value="F:ATP hydrolysis activity"/>
    <property type="evidence" value="ECO:0007669"/>
    <property type="project" value="InterPro"/>
</dbReference>
<feature type="chain" id="PRO_5035307840" description="Clp R domain-containing protein" evidence="8">
    <location>
        <begin position="22"/>
        <end position="982"/>
    </location>
</feature>
<keyword evidence="2 6" id="KW-0547">Nucleotide-binding</keyword>
<organism evidence="10 11">
    <name type="scientific">Diacronema lutheri</name>
    <name type="common">Unicellular marine alga</name>
    <name type="synonym">Monochrysis lutheri</name>
    <dbReference type="NCBI Taxonomy" id="2081491"/>
    <lineage>
        <taxon>Eukaryota</taxon>
        <taxon>Haptista</taxon>
        <taxon>Haptophyta</taxon>
        <taxon>Pavlovophyceae</taxon>
        <taxon>Pavlovales</taxon>
        <taxon>Pavlovaceae</taxon>
        <taxon>Diacronema</taxon>
    </lineage>
</organism>
<dbReference type="SUPFAM" id="SSF52540">
    <property type="entry name" value="P-loop containing nucleoside triphosphate hydrolases"/>
    <property type="match status" value="2"/>
</dbReference>
<dbReference type="InterPro" id="IPR050130">
    <property type="entry name" value="ClpA_ClpB"/>
</dbReference>
<dbReference type="AlphaFoldDB" id="A0A8J5XEX9"/>
<dbReference type="Pfam" id="PF07724">
    <property type="entry name" value="AAA_2"/>
    <property type="match status" value="1"/>
</dbReference>
<dbReference type="OrthoDB" id="47330at2759"/>
<dbReference type="PROSITE" id="PS00871">
    <property type="entry name" value="CLPAB_2"/>
    <property type="match status" value="1"/>
</dbReference>
<dbReference type="InterPro" id="IPR004176">
    <property type="entry name" value="Clp_R_N"/>
</dbReference>
<proteinExistence type="inferred from homology"/>
<dbReference type="Pfam" id="PF17871">
    <property type="entry name" value="AAA_lid_9"/>
    <property type="match status" value="1"/>
</dbReference>
<dbReference type="SMART" id="SM01086">
    <property type="entry name" value="ClpB_D2-small"/>
    <property type="match status" value="1"/>
</dbReference>
<dbReference type="InterPro" id="IPR018368">
    <property type="entry name" value="ClpA/B_CS1"/>
</dbReference>
<keyword evidence="11" id="KW-1185">Reference proteome</keyword>
<sequence length="982" mass="101345">MEMRSCVMALALACCAATAGAHVRPSGGRSLAARAVRLAPRAVPSQPRAAGARMMFDRLEKDAVRALMEAQKEAKRLGAAEVDARHVLLGLVSQKDGTAGALSSFGVSAPKVREAIARASSADGGAGGADLGRVARLFQLQTNDTPLPFAAETEVLLQAALSAANPAADREIGTAAGARGGGGTVSTANVLEGLAAADDSSAVRLLTADLGVDLTALRRALADGLLPPPEAVAAGGNRPSKNSTLAQCGVDMTQLARSGQLDPVHGRDEEIDRMMQTLVRRRKNNPCLVGDPGVGKTALAEGLALRMAAGEVPPALRGKRLFSLELGLLVADTKYRGEFEERLRTVLDELDNSTILFIDEIHTLVGAGSAEGGIDAANLLKPALARGRLQCIGATTLAEYRKHIEKDAALERRFQPLLVGEPTPQATVAILRALAPAYAAHHGVANYSEEALAACASLSARYITDRFLPDKAIDLLDEAGAAVQLRSAATVAAAAAAARTADAAAGTAGGARTATTAAEALAATVVVSDDDVTRVVSRWTGIPVDRLSSAEAAQLLSLEASIGRRVIGQHAAVSALARAIRRARVGLRPPTRPVASFVFCGPTGVGKTELAKAVAEVYYGNEGHMVRLDMSEYMEAHTVARLVGPPPGYVGYDAGGQLTEAVRRRPHCVVLLDEIEKAHPDVFNALLQVLEDGRLTDGKGRTVDFTNTLLILTSNVGSVDILSALGETDGAGAGAAGAVAGGPAGESSDGSEEEEAEGAEWAADDGSTITVRVASASGAGGSAAVADAIGLADDGGDAARGAAVEQLVKEAMMTRFRPEFLNRLDQLIVFLPLARAEVRQIAGLLLAGVRARTAERGVELRLTDAMEARLVDAGFDMQYGARPLRRAVQRLVEDVVAECLLDGFALSGESLTLDVRAALGDGGGAGGGGDVCARNGRGQERWVATADVQGIERAQPRASRAPGARAAGPPGARAEVATARRA</sequence>
<dbReference type="PANTHER" id="PTHR11638">
    <property type="entry name" value="ATP-DEPENDENT CLP PROTEASE"/>
    <property type="match status" value="1"/>
</dbReference>
<dbReference type="InterPro" id="IPR001270">
    <property type="entry name" value="ClpA/B"/>
</dbReference>
<dbReference type="InterPro" id="IPR003959">
    <property type="entry name" value="ATPase_AAA_core"/>
</dbReference>
<feature type="compositionally biased region" description="Low complexity" evidence="7">
    <location>
        <begin position="956"/>
        <end position="974"/>
    </location>
</feature>
<dbReference type="PROSITE" id="PS00870">
    <property type="entry name" value="CLPAB_1"/>
    <property type="match status" value="1"/>
</dbReference>
<gene>
    <name evidence="10" type="ORF">KFE25_004664</name>
</gene>
<dbReference type="OMA" id="DNYRRTI"/>
<dbReference type="GO" id="GO:0005737">
    <property type="term" value="C:cytoplasm"/>
    <property type="evidence" value="ECO:0007669"/>
    <property type="project" value="TreeGrafter"/>
</dbReference>
<dbReference type="Gene3D" id="1.10.1780.10">
    <property type="entry name" value="Clp, N-terminal domain"/>
    <property type="match status" value="1"/>
</dbReference>
<dbReference type="SUPFAM" id="SSF81923">
    <property type="entry name" value="Double Clp-N motif"/>
    <property type="match status" value="1"/>
</dbReference>
<feature type="region of interest" description="Disordered" evidence="7">
    <location>
        <begin position="733"/>
        <end position="762"/>
    </location>
</feature>
<dbReference type="Pfam" id="PF10431">
    <property type="entry name" value="ClpB_D2-small"/>
    <property type="match status" value="1"/>
</dbReference>
<dbReference type="SMART" id="SM00382">
    <property type="entry name" value="AAA"/>
    <property type="match status" value="2"/>
</dbReference>
<dbReference type="PROSITE" id="PS51903">
    <property type="entry name" value="CLP_R"/>
    <property type="match status" value="1"/>
</dbReference>
<dbReference type="PRINTS" id="PR00300">
    <property type="entry name" value="CLPPROTEASEA"/>
</dbReference>
<evidence type="ECO:0000313" key="10">
    <source>
        <dbReference type="EMBL" id="KAG8462688.1"/>
    </source>
</evidence>
<dbReference type="InterPro" id="IPR028299">
    <property type="entry name" value="ClpA/B_CS2"/>
</dbReference>
<dbReference type="InterPro" id="IPR027417">
    <property type="entry name" value="P-loop_NTPase"/>
</dbReference>
<dbReference type="InterPro" id="IPR019489">
    <property type="entry name" value="Clp_ATPase_C"/>
</dbReference>
<feature type="signal peptide" evidence="8">
    <location>
        <begin position="1"/>
        <end position="21"/>
    </location>
</feature>
<protein>
    <recommendedName>
        <fullName evidence="9">Clp R domain-containing protein</fullName>
    </recommendedName>
</protein>
<evidence type="ECO:0000256" key="2">
    <source>
        <dbReference type="ARBA" id="ARBA00022741"/>
    </source>
</evidence>
<dbReference type="Gene3D" id="3.40.50.300">
    <property type="entry name" value="P-loop containing nucleotide triphosphate hydrolases"/>
    <property type="match status" value="3"/>
</dbReference>
<keyword evidence="4 6" id="KW-0143">Chaperone</keyword>
<comment type="caution">
    <text evidence="10">The sequence shown here is derived from an EMBL/GenBank/DDBJ whole genome shotgun (WGS) entry which is preliminary data.</text>
</comment>
<accession>A0A8J5XEX9</accession>
<dbReference type="InterPro" id="IPR036628">
    <property type="entry name" value="Clp_N_dom_sf"/>
</dbReference>
<dbReference type="CDD" id="cd00009">
    <property type="entry name" value="AAA"/>
    <property type="match status" value="1"/>
</dbReference>
<dbReference type="GO" id="GO:0034605">
    <property type="term" value="P:cellular response to heat"/>
    <property type="evidence" value="ECO:0007669"/>
    <property type="project" value="TreeGrafter"/>
</dbReference>
<evidence type="ECO:0000256" key="3">
    <source>
        <dbReference type="ARBA" id="ARBA00022840"/>
    </source>
</evidence>
<keyword evidence="3 6" id="KW-0067">ATP-binding</keyword>
<feature type="compositionally biased region" description="Gly residues" evidence="7">
    <location>
        <begin position="733"/>
        <end position="744"/>
    </location>
</feature>
<evidence type="ECO:0000256" key="6">
    <source>
        <dbReference type="RuleBase" id="RU004432"/>
    </source>
</evidence>
<reference evidence="10" key="1">
    <citation type="submission" date="2021-05" db="EMBL/GenBank/DDBJ databases">
        <title>The genome of the haptophyte Pavlova lutheri (Diacronema luteri, Pavlovales) - a model for lipid biosynthesis in eukaryotic algae.</title>
        <authorList>
            <person name="Hulatt C.J."/>
            <person name="Posewitz M.C."/>
        </authorList>
    </citation>
    <scope>NUCLEOTIDE SEQUENCE</scope>
    <source>
        <strain evidence="10">NIVA-4/92</strain>
    </source>
</reference>
<dbReference type="InterPro" id="IPR003593">
    <property type="entry name" value="AAA+_ATPase"/>
</dbReference>
<feature type="compositionally biased region" description="Acidic residues" evidence="7">
    <location>
        <begin position="749"/>
        <end position="758"/>
    </location>
</feature>
<dbReference type="InterPro" id="IPR041546">
    <property type="entry name" value="ClpA/ClpB_AAA_lid"/>
</dbReference>
<dbReference type="Pfam" id="PF00004">
    <property type="entry name" value="AAA"/>
    <property type="match status" value="1"/>
</dbReference>
<dbReference type="FunFam" id="3.40.50.300:FF:000025">
    <property type="entry name" value="ATP-dependent Clp protease subunit"/>
    <property type="match status" value="1"/>
</dbReference>
<dbReference type="PANTHER" id="PTHR11638:SF18">
    <property type="entry name" value="HEAT SHOCK PROTEIN 104"/>
    <property type="match status" value="1"/>
</dbReference>
<feature type="domain" description="Clp R" evidence="9">
    <location>
        <begin position="56"/>
        <end position="228"/>
    </location>
</feature>
<evidence type="ECO:0000259" key="9">
    <source>
        <dbReference type="PROSITE" id="PS51903"/>
    </source>
</evidence>
<comment type="similarity">
    <text evidence="6">Belongs to the ClpA/ClpB family.</text>
</comment>
<evidence type="ECO:0000256" key="4">
    <source>
        <dbReference type="ARBA" id="ARBA00023186"/>
    </source>
</evidence>